<dbReference type="OMA" id="FGHSNYF"/>
<reference evidence="4" key="1">
    <citation type="submission" date="2003-08" db="EMBL/GenBank/DDBJ databases">
        <authorList>
            <person name="Birren B."/>
            <person name="Nusbaum C."/>
            <person name="Abebe A."/>
            <person name="Abouelleil A."/>
            <person name="Adekoya E."/>
            <person name="Ait-zahra M."/>
            <person name="Allen N."/>
            <person name="Allen T."/>
            <person name="An P."/>
            <person name="Anderson M."/>
            <person name="Anderson S."/>
            <person name="Arachchi H."/>
            <person name="Armbruster J."/>
            <person name="Bachantsang P."/>
            <person name="Baldwin J."/>
            <person name="Barry A."/>
            <person name="Bayul T."/>
            <person name="Blitshsteyn B."/>
            <person name="Bloom T."/>
            <person name="Blye J."/>
            <person name="Boguslavskiy L."/>
            <person name="Borowsky M."/>
            <person name="Boukhgalter B."/>
            <person name="Brunache A."/>
            <person name="Butler J."/>
            <person name="Calixte N."/>
            <person name="Calvo S."/>
            <person name="Camarata J."/>
            <person name="Campo K."/>
            <person name="Chang J."/>
            <person name="Cheshatsang Y."/>
            <person name="Citroen M."/>
            <person name="Collymore A."/>
            <person name="Considine T."/>
            <person name="Cook A."/>
            <person name="Cooke P."/>
            <person name="Corum B."/>
            <person name="Cuomo C."/>
            <person name="David R."/>
            <person name="Dawoe T."/>
            <person name="Degray S."/>
            <person name="Dodge S."/>
            <person name="Dooley K."/>
            <person name="Dorje P."/>
            <person name="Dorjee K."/>
            <person name="Dorris L."/>
            <person name="Duffey N."/>
            <person name="Dupes A."/>
            <person name="Elkins T."/>
            <person name="Engels R."/>
            <person name="Erickson J."/>
            <person name="Farina A."/>
            <person name="Faro S."/>
            <person name="Ferreira P."/>
            <person name="Fischer H."/>
            <person name="Fitzgerald M."/>
            <person name="Foley K."/>
            <person name="Gage D."/>
            <person name="Galagan J."/>
            <person name="Gearin G."/>
            <person name="Gnerre S."/>
            <person name="Gnirke A."/>
            <person name="Goyette A."/>
            <person name="Graham J."/>
            <person name="Grandbois E."/>
            <person name="Gyaltsen K."/>
            <person name="Hafez N."/>
            <person name="Hagopian D."/>
            <person name="Hagos B."/>
            <person name="Hall J."/>
            <person name="Hatcher B."/>
            <person name="Heller A."/>
            <person name="Higgins H."/>
            <person name="Honan T."/>
            <person name="Horn A."/>
            <person name="Houde N."/>
            <person name="Hughes L."/>
            <person name="Hulme W."/>
            <person name="Husby E."/>
            <person name="Iliev I."/>
            <person name="Jaffe D."/>
            <person name="Jones C."/>
            <person name="Kamal M."/>
            <person name="Kamat A."/>
            <person name="Kamvysselis M."/>
            <person name="Karlsson E."/>
            <person name="Kells C."/>
            <person name="Kieu A."/>
            <person name="Kisner P."/>
            <person name="Kodira C."/>
            <person name="Kulbokas E."/>
            <person name="Labutti K."/>
            <person name="Lama D."/>
            <person name="Landers T."/>
            <person name="Leger J."/>
            <person name="Levine S."/>
            <person name="Lewis D."/>
            <person name="Lewis T."/>
            <person name="Lindblad-toh K."/>
            <person name="Liu X."/>
            <person name="Lokyitsang T."/>
            <person name="Lokyitsang Y."/>
            <person name="Lucien O."/>
            <person name="Lui A."/>
            <person name="Ma L.J."/>
            <person name="Mabbitt R."/>
            <person name="Macdonald J."/>
            <person name="Maclean C."/>
            <person name="Major J."/>
            <person name="Manning J."/>
            <person name="Marabella R."/>
            <person name="Maru K."/>
            <person name="Matthews C."/>
            <person name="Mauceli E."/>
            <person name="Mccarthy M."/>
            <person name="Mcdonough S."/>
            <person name="Mcghee T."/>
            <person name="Meldrim J."/>
            <person name="Meneus L."/>
            <person name="Mesirov J."/>
            <person name="Mihalev A."/>
            <person name="Mihova T."/>
            <person name="Mikkelsen T."/>
            <person name="Mlenga V."/>
            <person name="Moru K."/>
            <person name="Mozes J."/>
            <person name="Mulrain L."/>
            <person name="Munson G."/>
            <person name="Naylor J."/>
            <person name="Newes C."/>
            <person name="Nguyen C."/>
            <person name="Nguyen N."/>
            <person name="Nguyen T."/>
            <person name="Nicol R."/>
            <person name="Nielsen C."/>
            <person name="Nizzari M."/>
            <person name="Norbu C."/>
            <person name="Norbu N."/>
            <person name="O'donnell P."/>
            <person name="Okoawo O."/>
            <person name="O'leary S."/>
            <person name="Omotosho B."/>
            <person name="O'neill K."/>
            <person name="Osman S."/>
            <person name="Parker S."/>
            <person name="Perrin D."/>
            <person name="Phunkhang P."/>
            <person name="Piqani B."/>
            <person name="Purcell S."/>
            <person name="Rachupka T."/>
            <person name="Ramasamy U."/>
            <person name="Rameau R."/>
            <person name="Ray V."/>
            <person name="Raymond C."/>
            <person name="Retta R."/>
            <person name="Richardson S."/>
            <person name="Rise C."/>
            <person name="Rodriguez J."/>
            <person name="Rogers J."/>
            <person name="Rogov P."/>
            <person name="Rutman M."/>
            <person name="Schupbach R."/>
            <person name="Seaman C."/>
            <person name="Settipalli S."/>
            <person name="Sharpe T."/>
            <person name="Sheridan J."/>
            <person name="Sherpa N."/>
            <person name="Shi J."/>
            <person name="Smirnov S."/>
            <person name="Smith C."/>
            <person name="Sougnez C."/>
            <person name="Spencer B."/>
            <person name="Stalker J."/>
            <person name="Stange-thomann N."/>
            <person name="Stavropoulos S."/>
            <person name="Stetson K."/>
            <person name="Stone C."/>
            <person name="Stone S."/>
            <person name="Stubbs M."/>
            <person name="Talamas J."/>
            <person name="Tchuinga P."/>
            <person name="Tenzing P."/>
            <person name="Tesfaye S."/>
            <person name="Theodore J."/>
            <person name="Thoulutsang Y."/>
            <person name="Topham K."/>
            <person name="Towey S."/>
            <person name="Tsamla T."/>
            <person name="Tsomo N."/>
            <person name="Vallee D."/>
            <person name="Vassiliev H."/>
            <person name="Venkataraman V."/>
            <person name="Vinson J."/>
            <person name="Vo A."/>
            <person name="Wade C."/>
            <person name="Wang S."/>
            <person name="Wangchuk T."/>
            <person name="Wangdi T."/>
            <person name="Whittaker C."/>
            <person name="Wilkinson J."/>
            <person name="Wu Y."/>
            <person name="Wyman D."/>
            <person name="Yadav S."/>
            <person name="Yang S."/>
            <person name="Yang X."/>
            <person name="Yeager S."/>
            <person name="Yee E."/>
            <person name="Young G."/>
            <person name="Zainoun J."/>
            <person name="Zembeck L."/>
            <person name="Zimmer A."/>
            <person name="Zody M."/>
            <person name="Lander E."/>
        </authorList>
    </citation>
    <scope>NUCLEOTIDE SEQUENCE [LARGE SCALE GENOMIC DNA]</scope>
</reference>
<reference evidence="3" key="2">
    <citation type="submission" date="2025-08" db="UniProtKB">
        <authorList>
            <consortium name="Ensembl"/>
        </authorList>
    </citation>
    <scope>IDENTIFICATION</scope>
</reference>
<feature type="domain" description="Rab-GAP TBC" evidence="2">
    <location>
        <begin position="65"/>
        <end position="253"/>
    </location>
</feature>
<proteinExistence type="predicted"/>
<dbReference type="InParanoid" id="H2Z5C4"/>
<organism evidence="3 4">
    <name type="scientific">Ciona savignyi</name>
    <name type="common">Pacific transparent sea squirt</name>
    <dbReference type="NCBI Taxonomy" id="51511"/>
    <lineage>
        <taxon>Eukaryota</taxon>
        <taxon>Metazoa</taxon>
        <taxon>Chordata</taxon>
        <taxon>Tunicata</taxon>
        <taxon>Ascidiacea</taxon>
        <taxon>Phlebobranchia</taxon>
        <taxon>Cionidae</taxon>
        <taxon>Ciona</taxon>
    </lineage>
</organism>
<dbReference type="GeneTree" id="ENSGT00940000157121"/>
<protein>
    <recommendedName>
        <fullName evidence="2">Rab-GAP TBC domain-containing protein</fullName>
    </recommendedName>
</protein>
<reference evidence="3" key="3">
    <citation type="submission" date="2025-09" db="UniProtKB">
        <authorList>
            <consortium name="Ensembl"/>
        </authorList>
    </citation>
    <scope>IDENTIFICATION</scope>
</reference>
<dbReference type="eggNOG" id="KOG1091">
    <property type="taxonomic scope" value="Eukaryota"/>
</dbReference>
<dbReference type="FunCoup" id="H2Z5C4">
    <property type="interactions" value="63"/>
</dbReference>
<dbReference type="FunFam" id="1.10.8.270:FF:000011">
    <property type="entry name" value="TBC1 domain family member 5"/>
    <property type="match status" value="1"/>
</dbReference>
<accession>H2Z5C4</accession>
<dbReference type="Ensembl" id="ENSCSAVT00000012935.1">
    <property type="protein sequence ID" value="ENSCSAVP00000012786.1"/>
    <property type="gene ID" value="ENSCSAVG00000007511.1"/>
</dbReference>
<dbReference type="Proteomes" id="UP000007875">
    <property type="component" value="Unassembled WGS sequence"/>
</dbReference>
<dbReference type="InterPro" id="IPR035969">
    <property type="entry name" value="Rab-GAP_TBC_sf"/>
</dbReference>
<dbReference type="HOGENOM" id="CLU_020460_0_1_1"/>
<dbReference type="InterPro" id="IPR000195">
    <property type="entry name" value="Rab-GAP-TBC_dom"/>
</dbReference>
<dbReference type="PANTHER" id="PTHR22957:SF337">
    <property type="entry name" value="TBC1 DOMAIN FAMILY MEMBER 5"/>
    <property type="match status" value="1"/>
</dbReference>
<keyword evidence="1" id="KW-0343">GTPase activation</keyword>
<sequence>MVGATQPCPFVIKSENKKMEVMNDIKKTQVDCTGVNSYVGQWNKYFDVEGNLAEHLKSITYNQSLRGCHFRSVCWRVFLNCLPPNINEWTEALSKSRNEYDIIKEKHKMLPNNETQNVDVENPLSQSDQSVWKQYFQDQDLRNIIERDVKRTFPEMDYFSKEDVRRTMETILFCYAREHIKLSYRQGMHELLAPILFVLHCDLQGAFHAQDIGELPKIIQTLFQGKYVENDAYTMFCHLMAATNSWYSVNEVE</sequence>
<dbReference type="STRING" id="51511.ENSCSAVP00000012786"/>
<dbReference type="Pfam" id="PF00566">
    <property type="entry name" value="RabGAP-TBC"/>
    <property type="match status" value="1"/>
</dbReference>
<evidence type="ECO:0000259" key="2">
    <source>
        <dbReference type="PROSITE" id="PS50086"/>
    </source>
</evidence>
<evidence type="ECO:0000313" key="4">
    <source>
        <dbReference type="Proteomes" id="UP000007875"/>
    </source>
</evidence>
<dbReference type="SMART" id="SM00164">
    <property type="entry name" value="TBC"/>
    <property type="match status" value="1"/>
</dbReference>
<dbReference type="GO" id="GO:0005737">
    <property type="term" value="C:cytoplasm"/>
    <property type="evidence" value="ECO:0007669"/>
    <property type="project" value="UniProtKB-ARBA"/>
</dbReference>
<dbReference type="GO" id="GO:0005096">
    <property type="term" value="F:GTPase activator activity"/>
    <property type="evidence" value="ECO:0007669"/>
    <property type="project" value="UniProtKB-KW"/>
</dbReference>
<name>H2Z5C4_CIOSA</name>
<dbReference type="Gene3D" id="1.10.8.270">
    <property type="entry name" value="putative rabgap domain of human tbc1 domain family member 14 like domains"/>
    <property type="match status" value="1"/>
</dbReference>
<dbReference type="PANTHER" id="PTHR22957">
    <property type="entry name" value="TBC1 DOMAIN FAMILY MEMBER GTPASE-ACTIVATING PROTEIN"/>
    <property type="match status" value="1"/>
</dbReference>
<evidence type="ECO:0000256" key="1">
    <source>
        <dbReference type="ARBA" id="ARBA00022468"/>
    </source>
</evidence>
<dbReference type="AlphaFoldDB" id="H2Z5C4"/>
<dbReference type="SUPFAM" id="SSF47923">
    <property type="entry name" value="Ypt/Rab-GAP domain of gyp1p"/>
    <property type="match status" value="1"/>
</dbReference>
<keyword evidence="4" id="KW-1185">Reference proteome</keyword>
<evidence type="ECO:0000313" key="3">
    <source>
        <dbReference type="Ensembl" id="ENSCSAVP00000012786.1"/>
    </source>
</evidence>
<dbReference type="PROSITE" id="PS50086">
    <property type="entry name" value="TBC_RABGAP"/>
    <property type="match status" value="1"/>
</dbReference>